<dbReference type="EMBL" id="AP027079">
    <property type="protein sequence ID" value="BDU70715.1"/>
    <property type="molecule type" value="Genomic_DNA"/>
</dbReference>
<keyword evidence="3" id="KW-1185">Reference proteome</keyword>
<protein>
    <recommendedName>
        <fullName evidence="1">Glycosyltransferase 2-like domain-containing protein</fullName>
    </recommendedName>
</protein>
<gene>
    <name evidence="2" type="ORF">GETHOR_28160</name>
</gene>
<organism evidence="2 3">
    <name type="scientific">Geothrix oryzae</name>
    <dbReference type="NCBI Taxonomy" id="2927975"/>
    <lineage>
        <taxon>Bacteria</taxon>
        <taxon>Pseudomonadati</taxon>
        <taxon>Acidobacteriota</taxon>
        <taxon>Holophagae</taxon>
        <taxon>Holophagales</taxon>
        <taxon>Holophagaceae</taxon>
        <taxon>Geothrix</taxon>
    </lineage>
</organism>
<dbReference type="InterPro" id="IPR001173">
    <property type="entry name" value="Glyco_trans_2-like"/>
</dbReference>
<dbReference type="Pfam" id="PF00535">
    <property type="entry name" value="Glycos_transf_2"/>
    <property type="match status" value="1"/>
</dbReference>
<evidence type="ECO:0000259" key="1">
    <source>
        <dbReference type="Pfam" id="PF00535"/>
    </source>
</evidence>
<sequence>MAFQDPPLVSIGVPVFNGEMYLADSLDSLLAQDHPNLEILISDNASTDGTGEICESYARRDPRVRYVRQDTNIGSTRNFEFVFEHTRGDYFYWQAHDDLRHPTFTSRCLAELQNHPGAVLCNSAVQVIDEAGSPRPDWEDLNFSTVGLTVLERLHRLYDHMDWVDMMGLARRDALAKALPFEGTWGGDVLISAKLLLQGDFCKVDAPLFQYRVREVPKGSEQTLKECFDEGFESPKPYTAFAQTWLRILLTSSLGIPERRWLFTDFLKTLVRLTPQGPHPCWRDILRGEHPSAFAVPNPPAFSAFLADAFFPLAQSSGLALGGTATEHLAASARTVLLWIPGGLPEHEAAGPFFSAVRKALPDARLILVCPIEALEAAEANPDLDDLIGFDLRTFALDSAFRQEITDLVGTLDIDLLYCAALAHDPLLWPLVQAAKPLLAAAHQESDPGENTLAPWMSPPYDCLLPPSRLGELTRTVLPVLGLSGSV</sequence>
<dbReference type="Gene3D" id="3.90.550.10">
    <property type="entry name" value="Spore Coat Polysaccharide Biosynthesis Protein SpsA, Chain A"/>
    <property type="match status" value="1"/>
</dbReference>
<dbReference type="SUPFAM" id="SSF53448">
    <property type="entry name" value="Nucleotide-diphospho-sugar transferases"/>
    <property type="match status" value="1"/>
</dbReference>
<accession>A0ABN6VA82</accession>
<evidence type="ECO:0000313" key="3">
    <source>
        <dbReference type="Proteomes" id="UP001242010"/>
    </source>
</evidence>
<dbReference type="Gene3D" id="3.40.50.2000">
    <property type="entry name" value="Glycogen Phosphorylase B"/>
    <property type="match status" value="1"/>
</dbReference>
<dbReference type="RefSeq" id="WP_286354414.1">
    <property type="nucleotide sequence ID" value="NZ_AP027079.1"/>
</dbReference>
<dbReference type="Proteomes" id="UP001242010">
    <property type="component" value="Chromosome"/>
</dbReference>
<feature type="domain" description="Glycosyltransferase 2-like" evidence="1">
    <location>
        <begin position="10"/>
        <end position="175"/>
    </location>
</feature>
<dbReference type="PANTHER" id="PTHR22916:SF56">
    <property type="entry name" value="GLYCOSYL TRANSFERASE"/>
    <property type="match status" value="1"/>
</dbReference>
<name>A0ABN6VA82_9BACT</name>
<proteinExistence type="predicted"/>
<dbReference type="PANTHER" id="PTHR22916">
    <property type="entry name" value="GLYCOSYLTRANSFERASE"/>
    <property type="match status" value="1"/>
</dbReference>
<dbReference type="InterPro" id="IPR029044">
    <property type="entry name" value="Nucleotide-diphossugar_trans"/>
</dbReference>
<evidence type="ECO:0000313" key="2">
    <source>
        <dbReference type="EMBL" id="BDU70715.1"/>
    </source>
</evidence>
<reference evidence="3" key="1">
    <citation type="journal article" date="2023" name="Int. J. Syst. Evol. Microbiol.">
        <title>Mesoterricola silvestris gen. nov., sp. nov., Mesoterricola sediminis sp. nov., Geothrix oryzae sp. nov., Geothrix edaphica sp. nov., Geothrix rubra sp. nov., and Geothrix limicola sp. nov., six novel members of Acidobacteriota isolated from soils.</title>
        <authorList>
            <person name="Itoh H."/>
            <person name="Sugisawa Y."/>
            <person name="Mise K."/>
            <person name="Xu Z."/>
            <person name="Kuniyasu M."/>
            <person name="Ushijima N."/>
            <person name="Kawano K."/>
            <person name="Kobayashi E."/>
            <person name="Shiratori Y."/>
            <person name="Masuda Y."/>
            <person name="Senoo K."/>
        </authorList>
    </citation>
    <scope>NUCLEOTIDE SEQUENCE [LARGE SCALE GENOMIC DNA]</scope>
    <source>
        <strain evidence="3">Red222</strain>
    </source>
</reference>